<name>A0ABW3V508_9HYPH</name>
<accession>A0ABW3V508</accession>
<reference evidence="2" key="1">
    <citation type="journal article" date="2019" name="Int. J. Syst. Evol. Microbiol.">
        <title>The Global Catalogue of Microorganisms (GCM) 10K type strain sequencing project: providing services to taxonomists for standard genome sequencing and annotation.</title>
        <authorList>
            <consortium name="The Broad Institute Genomics Platform"/>
            <consortium name="The Broad Institute Genome Sequencing Center for Infectious Disease"/>
            <person name="Wu L."/>
            <person name="Ma J."/>
        </authorList>
    </citation>
    <scope>NUCLEOTIDE SEQUENCE [LARGE SCALE GENOMIC DNA]</scope>
    <source>
        <strain evidence="2">CCUG 49584</strain>
    </source>
</reference>
<keyword evidence="2" id="KW-1185">Reference proteome</keyword>
<evidence type="ECO:0000313" key="2">
    <source>
        <dbReference type="Proteomes" id="UP001597263"/>
    </source>
</evidence>
<dbReference type="Proteomes" id="UP001597263">
    <property type="component" value="Unassembled WGS sequence"/>
</dbReference>
<proteinExistence type="predicted"/>
<organism evidence="1 2">
    <name type="scientific">Pseudochrobactrum kiredjianiae</name>
    <dbReference type="NCBI Taxonomy" id="386305"/>
    <lineage>
        <taxon>Bacteria</taxon>
        <taxon>Pseudomonadati</taxon>
        <taxon>Pseudomonadota</taxon>
        <taxon>Alphaproteobacteria</taxon>
        <taxon>Hyphomicrobiales</taxon>
        <taxon>Brucellaceae</taxon>
        <taxon>Pseudochrobactrum</taxon>
    </lineage>
</organism>
<comment type="caution">
    <text evidence="1">The sequence shown here is derived from an EMBL/GenBank/DDBJ whole genome shotgun (WGS) entry which is preliminary data.</text>
</comment>
<evidence type="ECO:0000313" key="1">
    <source>
        <dbReference type="EMBL" id="MFD1226890.1"/>
    </source>
</evidence>
<dbReference type="EMBL" id="JBHTMA010000033">
    <property type="protein sequence ID" value="MFD1226890.1"/>
    <property type="molecule type" value="Genomic_DNA"/>
</dbReference>
<protein>
    <submittedName>
        <fullName evidence="1">Uncharacterized protein</fullName>
    </submittedName>
</protein>
<sequence>MAASVLCCLTEAADIYFTACLSKADTGFGAKTYVKNKEHFNFIFDVPVSFKAGQIPSVVIDHE</sequence>
<dbReference type="RefSeq" id="WP_289387342.1">
    <property type="nucleotide sequence ID" value="NZ_JAUCBM010000005.1"/>
</dbReference>
<gene>
    <name evidence="1" type="ORF">ACFQ35_06965</name>
</gene>